<protein>
    <recommendedName>
        <fullName evidence="12">Aminopeptidase</fullName>
        <ecNumber evidence="12">3.4.11.-</ecNumber>
    </recommendedName>
</protein>
<feature type="active site" description="Proton acceptor" evidence="9">
    <location>
        <position position="306"/>
    </location>
</feature>
<comment type="similarity">
    <text evidence="2 12">Belongs to the peptidase M1 family.</text>
</comment>
<dbReference type="PANTHER" id="PTHR11533:SF174">
    <property type="entry name" value="PUROMYCIN-SENSITIVE AMINOPEPTIDASE-RELATED"/>
    <property type="match status" value="1"/>
</dbReference>
<feature type="domain" description="Aminopeptidase N-like N-terminal" evidence="15">
    <location>
        <begin position="13"/>
        <end position="199"/>
    </location>
</feature>
<proteinExistence type="evidence at transcript level"/>
<comment type="subcellular location">
    <subcellularLocation>
        <location evidence="1">Cell membrane</location>
        <topology evidence="1">Lipid-anchor</topology>
        <topology evidence="1">GPI-anchor</topology>
    </subcellularLocation>
</comment>
<feature type="site" description="Transition state stabilizer" evidence="11">
    <location>
        <position position="391"/>
    </location>
</feature>
<evidence type="ECO:0000256" key="9">
    <source>
        <dbReference type="PIRSR" id="PIRSR634016-1"/>
    </source>
</evidence>
<evidence type="ECO:0000256" key="10">
    <source>
        <dbReference type="PIRSR" id="PIRSR634016-3"/>
    </source>
</evidence>
<name>A0A6A7G5G9_9CRUS</name>
<feature type="domain" description="Peptidase M1 membrane alanine aminopeptidase" evidence="13">
    <location>
        <begin position="233"/>
        <end position="450"/>
    </location>
</feature>
<dbReference type="PRINTS" id="PR00756">
    <property type="entry name" value="ALADIPTASE"/>
</dbReference>
<dbReference type="Gene3D" id="2.60.40.1910">
    <property type="match status" value="1"/>
</dbReference>
<dbReference type="PANTHER" id="PTHR11533">
    <property type="entry name" value="PROTEASE M1 ZINC METALLOPROTEASE"/>
    <property type="match status" value="1"/>
</dbReference>
<dbReference type="AlphaFoldDB" id="A0A6A7G5G9"/>
<keyword evidence="3 12" id="KW-0031">Aminopeptidase</keyword>
<evidence type="ECO:0000256" key="1">
    <source>
        <dbReference type="ARBA" id="ARBA00004609"/>
    </source>
</evidence>
<dbReference type="GO" id="GO:0042277">
    <property type="term" value="F:peptide binding"/>
    <property type="evidence" value="ECO:0007669"/>
    <property type="project" value="TreeGrafter"/>
</dbReference>
<dbReference type="Pfam" id="PF11838">
    <property type="entry name" value="ERAP1_C"/>
    <property type="match status" value="1"/>
</dbReference>
<evidence type="ECO:0000256" key="12">
    <source>
        <dbReference type="RuleBase" id="RU364040"/>
    </source>
</evidence>
<dbReference type="EMBL" id="IACT01007188">
    <property type="protein sequence ID" value="LAC26307.1"/>
    <property type="molecule type" value="mRNA"/>
</dbReference>
<evidence type="ECO:0000256" key="8">
    <source>
        <dbReference type="ARBA" id="ARBA00023049"/>
    </source>
</evidence>
<dbReference type="Gene3D" id="1.10.390.10">
    <property type="entry name" value="Neutral Protease Domain 2"/>
    <property type="match status" value="1"/>
</dbReference>
<keyword evidence="5 10" id="KW-0479">Metal-binding</keyword>
<keyword evidence="7 10" id="KW-0862">Zinc</keyword>
<dbReference type="GO" id="GO:0008270">
    <property type="term" value="F:zinc ion binding"/>
    <property type="evidence" value="ECO:0007669"/>
    <property type="project" value="UniProtKB-UniRule"/>
</dbReference>
<feature type="binding site" evidence="10">
    <location>
        <position position="305"/>
    </location>
    <ligand>
        <name>Zn(2+)</name>
        <dbReference type="ChEBI" id="CHEBI:29105"/>
        <note>catalytic</note>
    </ligand>
</feature>
<feature type="binding site" evidence="10">
    <location>
        <position position="309"/>
    </location>
    <ligand>
        <name>Zn(2+)</name>
        <dbReference type="ChEBI" id="CHEBI:29105"/>
        <note>catalytic</note>
    </ligand>
</feature>
<evidence type="ECO:0000256" key="5">
    <source>
        <dbReference type="ARBA" id="ARBA00022723"/>
    </source>
</evidence>
<reference evidence="16" key="1">
    <citation type="submission" date="2017-11" db="EMBL/GenBank/DDBJ databases">
        <title>The sensing device of the deep-sea amphipod.</title>
        <authorList>
            <person name="Kobayashi H."/>
            <person name="Nagahama T."/>
            <person name="Arai W."/>
            <person name="Sasagawa Y."/>
            <person name="Umeda M."/>
            <person name="Hayashi T."/>
            <person name="Nikaido I."/>
            <person name="Watanabe H."/>
            <person name="Oguri K."/>
            <person name="Kitazato H."/>
            <person name="Fujioka K."/>
            <person name="Kido Y."/>
            <person name="Takami H."/>
        </authorList>
    </citation>
    <scope>NUCLEOTIDE SEQUENCE</scope>
    <source>
        <tissue evidence="16">Whole body</tissue>
    </source>
</reference>
<dbReference type="GO" id="GO:0005737">
    <property type="term" value="C:cytoplasm"/>
    <property type="evidence" value="ECO:0007669"/>
    <property type="project" value="TreeGrafter"/>
</dbReference>
<dbReference type="EC" id="3.4.11.-" evidence="12"/>
<dbReference type="InterPro" id="IPR050344">
    <property type="entry name" value="Peptidase_M1_aminopeptidases"/>
</dbReference>
<dbReference type="SUPFAM" id="SSF63737">
    <property type="entry name" value="Leukotriene A4 hydrolase N-terminal domain"/>
    <property type="match status" value="1"/>
</dbReference>
<evidence type="ECO:0000256" key="6">
    <source>
        <dbReference type="ARBA" id="ARBA00022801"/>
    </source>
</evidence>
<evidence type="ECO:0000259" key="14">
    <source>
        <dbReference type="Pfam" id="PF11838"/>
    </source>
</evidence>
<comment type="cofactor">
    <cofactor evidence="10 12">
        <name>Zn(2+)</name>
        <dbReference type="ChEBI" id="CHEBI:29105"/>
    </cofactor>
    <text evidence="10 12">Binds 1 zinc ion per subunit.</text>
</comment>
<evidence type="ECO:0000256" key="11">
    <source>
        <dbReference type="PIRSR" id="PIRSR634016-4"/>
    </source>
</evidence>
<dbReference type="FunFam" id="1.10.390.10:FF:000001">
    <property type="entry name" value="Aminopeptidase"/>
    <property type="match status" value="1"/>
</dbReference>
<evidence type="ECO:0000256" key="4">
    <source>
        <dbReference type="ARBA" id="ARBA00022670"/>
    </source>
</evidence>
<dbReference type="GO" id="GO:0005886">
    <property type="term" value="C:plasma membrane"/>
    <property type="evidence" value="ECO:0007669"/>
    <property type="project" value="UniProtKB-SubCell"/>
</dbReference>
<dbReference type="FunFam" id="2.60.40.1730:FF:000002">
    <property type="entry name" value="Aminopeptidase"/>
    <property type="match status" value="1"/>
</dbReference>
<dbReference type="GO" id="GO:0043171">
    <property type="term" value="P:peptide catabolic process"/>
    <property type="evidence" value="ECO:0007669"/>
    <property type="project" value="TreeGrafter"/>
</dbReference>
<dbReference type="InterPro" id="IPR027268">
    <property type="entry name" value="Peptidase_M4/M1_CTD_sf"/>
</dbReference>
<feature type="domain" description="ERAP1-like C-terminal" evidence="14">
    <location>
        <begin position="527"/>
        <end position="841"/>
    </location>
</feature>
<evidence type="ECO:0000259" key="15">
    <source>
        <dbReference type="Pfam" id="PF17900"/>
    </source>
</evidence>
<sequence length="867" mass="99045">MVEEFTRLSDAVVPRLYSLLLDINFETSSFSGVLDVAVEVKQETKTVTLNSRELKFLSSPVLKSQDGVEVKSNSTTTNEKLETVSFEFPEAISVGKYELHIEFEGLLEGKLCGLYESQYISTIDGSTKRIATTQFEATDARRCFPCWDEPAIKAVFQLTLNVPSNLRAISNTPILDESTLKDERKLVKFDKTPIMSTYLVAIVVGEFDFISTFVDEVEIRVYTAVGNAYQATFALDVAAKGLKFFTEYFEIPYALAKVDLIAIPDFSAGAMENWGLITYRETRLLCDPESDSLSSKIDKAGTICHELVHMWFGNLVTMEWWTHLWLNEGFARFLQFLAVEDQFPEWKMWDNFVNNVHYPVLISDSMESSHPIEIPVKDPEEIKEIFDGISYAKGGSILRMLNNYLTPEVFRQGIVHYLKRFSYRNTQTEDLWQALSEISKVDVKSFMEKWTSKIGYPVVTVEEIDDSKDEISLRLTQSRFLANGKKASDDTIWSINVVMRSPNGEQKFLLAKETDVVTLPRSWNDSWIKINYGHYGFFRVSYPDSLLQKLMDPISLQILPCIDRLGLQEDCFALAAAGKIPITSALEILKAYQSENDPNVVSSICSCLNSVRRLHSGQIYGDTIDDLINRQFEGLYRQLGFEEKEGEPVSITKLRTMVLSALSRHPDVIAEARKRFKAFIQDPEKNKIPGDRRGLIYSLAVKYDGEEAYNAVLDLYDKTPLQQEKQRCMSALAKATDPKLLDRTLEWSLSADVRPNTAYVPVITVARTSYSYQTGWLFVLENWQRFYDKFPTGMKDVLGHVVLAFASNFTSMKNSDEIRDFFEKNPFSEGKTKIAQALELITVNSERLQREKEPIERWLNDWKSKQN</sequence>
<dbReference type="GO" id="GO:0006508">
    <property type="term" value="P:proteolysis"/>
    <property type="evidence" value="ECO:0007669"/>
    <property type="project" value="UniProtKB-KW"/>
</dbReference>
<dbReference type="Pfam" id="PF01433">
    <property type="entry name" value="Peptidase_M1"/>
    <property type="match status" value="1"/>
</dbReference>
<evidence type="ECO:0000259" key="13">
    <source>
        <dbReference type="Pfam" id="PF01433"/>
    </source>
</evidence>
<keyword evidence="6 12" id="KW-0378">Hydrolase</keyword>
<dbReference type="Gene3D" id="1.25.50.20">
    <property type="match status" value="1"/>
</dbReference>
<dbReference type="InterPro" id="IPR014782">
    <property type="entry name" value="Peptidase_M1_dom"/>
</dbReference>
<evidence type="ECO:0000256" key="3">
    <source>
        <dbReference type="ARBA" id="ARBA00022438"/>
    </source>
</evidence>
<keyword evidence="8 12" id="KW-0482">Metalloprotease</keyword>
<dbReference type="Gene3D" id="2.60.40.1730">
    <property type="entry name" value="tricorn interacting facor f3 domain"/>
    <property type="match status" value="1"/>
</dbReference>
<dbReference type="InterPro" id="IPR001930">
    <property type="entry name" value="Peptidase_M1"/>
</dbReference>
<dbReference type="InterPro" id="IPR024571">
    <property type="entry name" value="ERAP1-like_C_dom"/>
</dbReference>
<evidence type="ECO:0000256" key="7">
    <source>
        <dbReference type="ARBA" id="ARBA00022833"/>
    </source>
</evidence>
<keyword evidence="4 12" id="KW-0645">Protease</keyword>
<dbReference type="InterPro" id="IPR045357">
    <property type="entry name" value="Aminopeptidase_N-like_N"/>
</dbReference>
<dbReference type="CDD" id="cd09601">
    <property type="entry name" value="M1_APN-Q_like"/>
    <property type="match status" value="1"/>
</dbReference>
<dbReference type="Pfam" id="PF17900">
    <property type="entry name" value="Peptidase_M1_N"/>
    <property type="match status" value="1"/>
</dbReference>
<evidence type="ECO:0000256" key="2">
    <source>
        <dbReference type="ARBA" id="ARBA00010136"/>
    </source>
</evidence>
<dbReference type="SUPFAM" id="SSF55486">
    <property type="entry name" value="Metalloproteases ('zincins'), catalytic domain"/>
    <property type="match status" value="1"/>
</dbReference>
<dbReference type="GO" id="GO:0070006">
    <property type="term" value="F:metalloaminopeptidase activity"/>
    <property type="evidence" value="ECO:0007669"/>
    <property type="project" value="TreeGrafter"/>
</dbReference>
<dbReference type="GO" id="GO:0005615">
    <property type="term" value="C:extracellular space"/>
    <property type="evidence" value="ECO:0007669"/>
    <property type="project" value="TreeGrafter"/>
</dbReference>
<evidence type="ECO:0000313" key="16">
    <source>
        <dbReference type="EMBL" id="LAC26307.1"/>
    </source>
</evidence>
<organism evidence="16">
    <name type="scientific">Hirondellea gigas</name>
    <dbReference type="NCBI Taxonomy" id="1518452"/>
    <lineage>
        <taxon>Eukaryota</taxon>
        <taxon>Metazoa</taxon>
        <taxon>Ecdysozoa</taxon>
        <taxon>Arthropoda</taxon>
        <taxon>Crustacea</taxon>
        <taxon>Multicrustacea</taxon>
        <taxon>Malacostraca</taxon>
        <taxon>Eumalacostraca</taxon>
        <taxon>Peracarida</taxon>
        <taxon>Amphipoda</taxon>
        <taxon>Amphilochidea</taxon>
        <taxon>Lysianassida</taxon>
        <taxon>Lysianassidira</taxon>
        <taxon>Lysianassoidea</taxon>
        <taxon>Lysianassidae</taxon>
        <taxon>Hirondellea</taxon>
    </lineage>
</organism>
<accession>A0A6A7G5G9</accession>
<dbReference type="InterPro" id="IPR042097">
    <property type="entry name" value="Aminopeptidase_N-like_N_sf"/>
</dbReference>
<feature type="binding site" evidence="10">
    <location>
        <position position="328"/>
    </location>
    <ligand>
        <name>Zn(2+)</name>
        <dbReference type="ChEBI" id="CHEBI:29105"/>
        <note>catalytic</note>
    </ligand>
</feature>
<dbReference type="InterPro" id="IPR034016">
    <property type="entry name" value="M1_APN-typ"/>
</dbReference>